<evidence type="ECO:0000313" key="8">
    <source>
        <dbReference type="EMBL" id="MFD0914113.1"/>
    </source>
</evidence>
<evidence type="ECO:0000256" key="2">
    <source>
        <dbReference type="ARBA" id="ARBA00022475"/>
    </source>
</evidence>
<feature type="transmembrane region" description="Helical" evidence="6">
    <location>
        <begin position="13"/>
        <end position="33"/>
    </location>
</feature>
<dbReference type="SUPFAM" id="SSF81342">
    <property type="entry name" value="Transmembrane di-heme cytochromes"/>
    <property type="match status" value="1"/>
</dbReference>
<dbReference type="RefSeq" id="WP_379057668.1">
    <property type="nucleotide sequence ID" value="NZ_JBHTKB010000002.1"/>
</dbReference>
<dbReference type="InterPro" id="IPR011577">
    <property type="entry name" value="Cyt_b561_bac/Ni-Hgenase"/>
</dbReference>
<proteinExistence type="predicted"/>
<dbReference type="InterPro" id="IPR016174">
    <property type="entry name" value="Di-haem_cyt_TM"/>
</dbReference>
<evidence type="ECO:0000256" key="4">
    <source>
        <dbReference type="ARBA" id="ARBA00022989"/>
    </source>
</evidence>
<dbReference type="Gene3D" id="1.20.950.20">
    <property type="entry name" value="Transmembrane di-heme cytochromes, Chain C"/>
    <property type="match status" value="1"/>
</dbReference>
<name>A0ABW3F8X0_9PROT</name>
<evidence type="ECO:0000313" key="9">
    <source>
        <dbReference type="Proteomes" id="UP001597128"/>
    </source>
</evidence>
<evidence type="ECO:0000256" key="3">
    <source>
        <dbReference type="ARBA" id="ARBA00022692"/>
    </source>
</evidence>
<feature type="domain" description="Cytochrome b561 bacterial/Ni-hydrogenase" evidence="7">
    <location>
        <begin position="6"/>
        <end position="169"/>
    </location>
</feature>
<dbReference type="EMBL" id="JBHTKB010000002">
    <property type="protein sequence ID" value="MFD0914113.1"/>
    <property type="molecule type" value="Genomic_DNA"/>
</dbReference>
<keyword evidence="2" id="KW-1003">Cell membrane</keyword>
<dbReference type="Pfam" id="PF01292">
    <property type="entry name" value="Ni_hydr_CYTB"/>
    <property type="match status" value="1"/>
</dbReference>
<feature type="transmembrane region" description="Helical" evidence="6">
    <location>
        <begin position="96"/>
        <end position="115"/>
    </location>
</feature>
<keyword evidence="4 6" id="KW-1133">Transmembrane helix</keyword>
<reference evidence="9" key="1">
    <citation type="journal article" date="2019" name="Int. J. Syst. Evol. Microbiol.">
        <title>The Global Catalogue of Microorganisms (GCM) 10K type strain sequencing project: providing services to taxonomists for standard genome sequencing and annotation.</title>
        <authorList>
            <consortium name="The Broad Institute Genomics Platform"/>
            <consortium name="The Broad Institute Genome Sequencing Center for Infectious Disease"/>
            <person name="Wu L."/>
            <person name="Ma J."/>
        </authorList>
    </citation>
    <scope>NUCLEOTIDE SEQUENCE [LARGE SCALE GENOMIC DNA]</scope>
    <source>
        <strain evidence="9">CCUG 58412</strain>
    </source>
</reference>
<evidence type="ECO:0000256" key="6">
    <source>
        <dbReference type="SAM" id="Phobius"/>
    </source>
</evidence>
<keyword evidence="3 6" id="KW-0812">Transmembrane</keyword>
<dbReference type="Proteomes" id="UP001597128">
    <property type="component" value="Unassembled WGS sequence"/>
</dbReference>
<feature type="transmembrane region" description="Helical" evidence="6">
    <location>
        <begin position="42"/>
        <end position="62"/>
    </location>
</feature>
<evidence type="ECO:0000256" key="1">
    <source>
        <dbReference type="ARBA" id="ARBA00004651"/>
    </source>
</evidence>
<dbReference type="InterPro" id="IPR051542">
    <property type="entry name" value="Hydrogenase_cytochrome"/>
</dbReference>
<evidence type="ECO:0000256" key="5">
    <source>
        <dbReference type="ARBA" id="ARBA00023136"/>
    </source>
</evidence>
<dbReference type="PANTHER" id="PTHR30485:SF2">
    <property type="entry name" value="BLL0597 PROTEIN"/>
    <property type="match status" value="1"/>
</dbReference>
<keyword evidence="9" id="KW-1185">Reference proteome</keyword>
<comment type="caution">
    <text evidence="8">The sequence shown here is derived from an EMBL/GenBank/DDBJ whole genome shotgun (WGS) entry which is preliminary data.</text>
</comment>
<organism evidence="8 9">
    <name type="scientific">Methylophilus luteus</name>
    <dbReference type="NCBI Taxonomy" id="640108"/>
    <lineage>
        <taxon>Bacteria</taxon>
        <taxon>Pseudomonadati</taxon>
        <taxon>Pseudomonadota</taxon>
        <taxon>Betaproteobacteria</taxon>
        <taxon>Nitrosomonadales</taxon>
        <taxon>Methylophilaceae</taxon>
        <taxon>Methylophilus</taxon>
    </lineage>
</organism>
<feature type="transmembrane region" description="Helical" evidence="6">
    <location>
        <begin position="135"/>
        <end position="154"/>
    </location>
</feature>
<dbReference type="PANTHER" id="PTHR30485">
    <property type="entry name" value="NI/FE-HYDROGENASE 1 B-TYPE CYTOCHROME SUBUNIT"/>
    <property type="match status" value="1"/>
</dbReference>
<keyword evidence="5 6" id="KW-0472">Membrane</keyword>
<evidence type="ECO:0000259" key="7">
    <source>
        <dbReference type="Pfam" id="PF01292"/>
    </source>
</evidence>
<comment type="subcellular location">
    <subcellularLocation>
        <location evidence="1">Cell membrane</location>
        <topology evidence="1">Multi-pass membrane protein</topology>
    </subcellularLocation>
</comment>
<accession>A0ABW3F8X0</accession>
<protein>
    <submittedName>
        <fullName evidence="8">Cytochrome b/b6 domain-containing protein</fullName>
    </submittedName>
</protein>
<sequence length="181" mass="20686">MDANTVWPWWVRLSHWLVASGVIALWLMSYLWYETDWVHRTLGYTIVAVVLGRILLGCITQFKPARFYWPGMAAISLHLAQIRSGQVQPHRGHNPLGQWAVYLMWFLIAALATTGWLSRTDAFWGEDWPLEAHAMLSYCLMGLVAVHVLAIFCISKLSGQHLLSQMIHGRYAQLKRKGAVK</sequence>
<gene>
    <name evidence="8" type="ORF">ACFQ1Z_11185</name>
</gene>